<accession>X5DHL2</accession>
<dbReference type="SUPFAM" id="SSF51261">
    <property type="entry name" value="Duplicated hybrid motif"/>
    <property type="match status" value="1"/>
</dbReference>
<keyword evidence="2" id="KW-0813">Transport</keyword>
<dbReference type="PANTHER" id="PTHR30175">
    <property type="entry name" value="PHOSPHOTRANSFERASE SYSTEM TRANSPORT PROTEIN"/>
    <property type="match status" value="1"/>
</dbReference>
<evidence type="ECO:0000256" key="10">
    <source>
        <dbReference type="ARBA" id="ARBA00023136"/>
    </source>
</evidence>
<evidence type="ECO:0000259" key="15">
    <source>
        <dbReference type="PROSITE" id="PS51103"/>
    </source>
</evidence>
<feature type="transmembrane region" description="Helical" evidence="12">
    <location>
        <begin position="335"/>
        <end position="358"/>
    </location>
</feature>
<dbReference type="Pfam" id="PF00358">
    <property type="entry name" value="PTS_EIIA_1"/>
    <property type="match status" value="1"/>
</dbReference>
<dbReference type="PROSITE" id="PS51093">
    <property type="entry name" value="PTS_EIIA_TYPE_1"/>
    <property type="match status" value="1"/>
</dbReference>
<keyword evidence="4" id="KW-0762">Sugar transport</keyword>
<dbReference type="PANTHER" id="PTHR30175:SF1">
    <property type="entry name" value="PTS SYSTEM ARBUTIN-, CELLOBIOSE-, AND SALICIN-SPECIFIC EIIBC COMPONENT-RELATED"/>
    <property type="match status" value="1"/>
</dbReference>
<dbReference type="Pfam" id="PF02378">
    <property type="entry name" value="PTS_EIIC"/>
    <property type="match status" value="1"/>
</dbReference>
<feature type="transmembrane region" description="Helical" evidence="12">
    <location>
        <begin position="160"/>
        <end position="179"/>
    </location>
</feature>
<dbReference type="InterPro" id="IPR018113">
    <property type="entry name" value="PTrfase_EIIB_Cys"/>
</dbReference>
<dbReference type="FunFam" id="2.70.70.10:FF:000001">
    <property type="entry name" value="PTS system glucose-specific IIA component"/>
    <property type="match status" value="1"/>
</dbReference>
<feature type="transmembrane region" description="Helical" evidence="12">
    <location>
        <begin position="259"/>
        <end position="280"/>
    </location>
</feature>
<dbReference type="GO" id="GO:0005886">
    <property type="term" value="C:plasma membrane"/>
    <property type="evidence" value="ECO:0007669"/>
    <property type="project" value="UniProtKB-SubCell"/>
</dbReference>
<evidence type="ECO:0000256" key="11">
    <source>
        <dbReference type="PROSITE-ProRule" id="PRU00421"/>
    </source>
</evidence>
<dbReference type="PROSITE" id="PS01035">
    <property type="entry name" value="PTS_EIIB_TYPE_1_CYS"/>
    <property type="match status" value="1"/>
</dbReference>
<protein>
    <submittedName>
        <fullName evidence="16">PTS system beta-glucoside-specific EIIBCA component</fullName>
        <ecNumber evidence="16">2.7.1.69</ecNumber>
    </submittedName>
</protein>
<dbReference type="NCBIfam" id="TIGR01995">
    <property type="entry name" value="PTS-II-ABC-beta"/>
    <property type="match status" value="1"/>
</dbReference>
<dbReference type="Pfam" id="PF00367">
    <property type="entry name" value="PTS_EIIB"/>
    <property type="match status" value="1"/>
</dbReference>
<keyword evidence="6" id="KW-0598">Phosphotransferase system</keyword>
<feature type="transmembrane region" description="Helical" evidence="12">
    <location>
        <begin position="191"/>
        <end position="209"/>
    </location>
</feature>
<dbReference type="SUPFAM" id="SSF55604">
    <property type="entry name" value="Glucose permease domain IIB"/>
    <property type="match status" value="1"/>
</dbReference>
<evidence type="ECO:0000313" key="16">
    <source>
        <dbReference type="EMBL" id="AHW62528.1"/>
    </source>
</evidence>
<dbReference type="InterPro" id="IPR013013">
    <property type="entry name" value="PTS_EIIC_1"/>
</dbReference>
<dbReference type="PROSITE" id="PS51098">
    <property type="entry name" value="PTS_EIIB_TYPE_1"/>
    <property type="match status" value="1"/>
</dbReference>
<feature type="transmembrane region" description="Helical" evidence="12">
    <location>
        <begin position="397"/>
        <end position="418"/>
    </location>
</feature>
<dbReference type="GO" id="GO:0016301">
    <property type="term" value="F:kinase activity"/>
    <property type="evidence" value="ECO:0007669"/>
    <property type="project" value="UniProtKB-KW"/>
</dbReference>
<dbReference type="InterPro" id="IPR001127">
    <property type="entry name" value="PTS_EIIA_1_perm"/>
</dbReference>
<proteinExistence type="predicted"/>
<dbReference type="OrthoDB" id="9797715at2"/>
<dbReference type="InterPro" id="IPR001996">
    <property type="entry name" value="PTS_IIB_1"/>
</dbReference>
<name>X5DHL2_9CORY</name>
<dbReference type="RefSeq" id="WP_038545027.1">
    <property type="nucleotide sequence ID" value="NZ_CP006842.1"/>
</dbReference>
<feature type="domain" description="PTS EIIA type-1" evidence="13">
    <location>
        <begin position="507"/>
        <end position="614"/>
    </location>
</feature>
<dbReference type="HOGENOM" id="CLU_012312_2_2_11"/>
<evidence type="ECO:0000256" key="4">
    <source>
        <dbReference type="ARBA" id="ARBA00022597"/>
    </source>
</evidence>
<dbReference type="Gene3D" id="2.70.70.10">
    <property type="entry name" value="Glucose Permease (Domain IIA)"/>
    <property type="match status" value="1"/>
</dbReference>
<dbReference type="eggNOG" id="COG2190">
    <property type="taxonomic scope" value="Bacteria"/>
</dbReference>
<dbReference type="NCBIfam" id="TIGR00830">
    <property type="entry name" value="PTBA"/>
    <property type="match status" value="1"/>
</dbReference>
<evidence type="ECO:0000256" key="6">
    <source>
        <dbReference type="ARBA" id="ARBA00022683"/>
    </source>
</evidence>
<feature type="transmembrane region" description="Helical" evidence="12">
    <location>
        <begin position="438"/>
        <end position="460"/>
    </location>
</feature>
<feature type="active site" description="Phosphocysteine intermediate; for EIIB activity" evidence="11">
    <location>
        <position position="30"/>
    </location>
</feature>
<evidence type="ECO:0000256" key="9">
    <source>
        <dbReference type="ARBA" id="ARBA00022989"/>
    </source>
</evidence>
<keyword evidence="7 12" id="KW-0812">Transmembrane</keyword>
<organism evidence="16 17">
    <name type="scientific">Corynebacterium glyciniphilum AJ 3170</name>
    <dbReference type="NCBI Taxonomy" id="1404245"/>
    <lineage>
        <taxon>Bacteria</taxon>
        <taxon>Bacillati</taxon>
        <taxon>Actinomycetota</taxon>
        <taxon>Actinomycetes</taxon>
        <taxon>Mycobacteriales</taxon>
        <taxon>Corynebacteriaceae</taxon>
        <taxon>Corynebacterium</taxon>
    </lineage>
</organism>
<evidence type="ECO:0000256" key="1">
    <source>
        <dbReference type="ARBA" id="ARBA00004651"/>
    </source>
</evidence>
<evidence type="ECO:0000259" key="13">
    <source>
        <dbReference type="PROSITE" id="PS51093"/>
    </source>
</evidence>
<dbReference type="KEGG" id="cgy:CGLY_00400"/>
<dbReference type="InterPro" id="IPR011297">
    <property type="entry name" value="PTS_IIABC_b_glu"/>
</dbReference>
<feature type="domain" description="PTS EIIB type-1" evidence="14">
    <location>
        <begin position="8"/>
        <end position="90"/>
    </location>
</feature>
<dbReference type="GO" id="GO:0015771">
    <property type="term" value="P:trehalose transport"/>
    <property type="evidence" value="ECO:0007669"/>
    <property type="project" value="TreeGrafter"/>
</dbReference>
<comment type="subcellular location">
    <subcellularLocation>
        <location evidence="1">Cell membrane</location>
        <topology evidence="1">Multi-pass membrane protein</topology>
    </subcellularLocation>
</comment>
<dbReference type="GO" id="GO:0090589">
    <property type="term" value="F:protein-phosphocysteine-trehalose phosphotransferase system transporter activity"/>
    <property type="evidence" value="ECO:0007669"/>
    <property type="project" value="TreeGrafter"/>
</dbReference>
<evidence type="ECO:0000256" key="3">
    <source>
        <dbReference type="ARBA" id="ARBA00022475"/>
    </source>
</evidence>
<dbReference type="InterPro" id="IPR011055">
    <property type="entry name" value="Dup_hybrid_motif"/>
</dbReference>
<evidence type="ECO:0000256" key="7">
    <source>
        <dbReference type="ARBA" id="ARBA00022692"/>
    </source>
</evidence>
<evidence type="ECO:0000256" key="5">
    <source>
        <dbReference type="ARBA" id="ARBA00022679"/>
    </source>
</evidence>
<evidence type="ECO:0000256" key="2">
    <source>
        <dbReference type="ARBA" id="ARBA00022448"/>
    </source>
</evidence>
<keyword evidence="9 12" id="KW-1133">Transmembrane helix</keyword>
<dbReference type="InterPro" id="IPR003352">
    <property type="entry name" value="PTS_EIIC"/>
</dbReference>
<keyword evidence="10 12" id="KW-0472">Membrane</keyword>
<feature type="transmembrane region" description="Helical" evidence="12">
    <location>
        <begin position="300"/>
        <end position="323"/>
    </location>
</feature>
<dbReference type="InterPro" id="IPR036878">
    <property type="entry name" value="Glu_permease_IIB"/>
</dbReference>
<keyword evidence="3" id="KW-1003">Cell membrane</keyword>
<dbReference type="STRING" id="1404245.CGLY_00400"/>
<dbReference type="PROSITE" id="PS51103">
    <property type="entry name" value="PTS_EIIC_TYPE_1"/>
    <property type="match status" value="1"/>
</dbReference>
<dbReference type="Proteomes" id="UP000023703">
    <property type="component" value="Chromosome"/>
</dbReference>
<sequence length="640" mass="66412">MATRQDFAPLAERVVAALGGPGNIRSVTHCATRLRFKIRENDKADLQAADAVDGVLTAIHSGGQYQVVIGNDVPFAYEAVTALDGMASKGVKDSVDEDGAGEEMDADGGDTDKNLLNKFIDLVSALFSPILWCLAGLGLGKAFLTLAETTGLLEETSDTYVILNATFDGIFYFLPLFLALTAARRFKVNQFIALSMMAPLVLPQIVALSEAENVHLFGIPLNSMNYSSSVIPAIIAVWVAGYLQRWLEKVLPGAVRNFFTPLIVVAVMVPLVLLTIGPVTLQLGNWLSDGLNWLLSAAPWLGGAVLGAFWQVFVLFGLHWSLIPVFLNDIAVQGYTLLMGPLLAAVLAQASAAAAVWIRAKDPERKKVAGPGVISGFLAGVTEPIIYGVNLPLKYPFYVGLGSGAVGGAIIGMAHGGMDTFVFPSVLALPAAVNVGTFGMTVLGTVVAVILGFVGTWFVVPMAERKLSGAAVIADAPAEPKTADVTGQVTVLAPVPGNVVPLEDVDDKVFASGAMGAGVGIEPAGRSTVTVTSPVSGKLIAVQKTGHAYGIRGDNGAEVLVHVGIDTVKMGGTGFSTLVERGQHVSAGEALGTVDLAAVAEAGYPATTLVIVTNTKKLTAVTPVASGDVAGGATILDIEN</sequence>
<evidence type="ECO:0000259" key="14">
    <source>
        <dbReference type="PROSITE" id="PS51098"/>
    </source>
</evidence>
<evidence type="ECO:0000256" key="8">
    <source>
        <dbReference type="ARBA" id="ARBA00022777"/>
    </source>
</evidence>
<dbReference type="Gene3D" id="3.30.1360.60">
    <property type="entry name" value="Glucose permease domain IIB"/>
    <property type="match status" value="1"/>
</dbReference>
<keyword evidence="5 16" id="KW-0808">Transferase</keyword>
<feature type="domain" description="PTS EIIC type-1" evidence="15">
    <location>
        <begin position="121"/>
        <end position="471"/>
    </location>
</feature>
<feature type="transmembrane region" description="Helical" evidence="12">
    <location>
        <begin position="119"/>
        <end position="140"/>
    </location>
</feature>
<dbReference type="CDD" id="cd00212">
    <property type="entry name" value="PTS_IIB_glc"/>
    <property type="match status" value="1"/>
</dbReference>
<dbReference type="EC" id="2.7.1.69" evidence="16"/>
<dbReference type="eggNOG" id="COG1263">
    <property type="taxonomic scope" value="Bacteria"/>
</dbReference>
<dbReference type="InterPro" id="IPR050558">
    <property type="entry name" value="PTS_Sugar-Specific_Components"/>
</dbReference>
<dbReference type="GO" id="GO:0009401">
    <property type="term" value="P:phosphoenolpyruvate-dependent sugar phosphotransferase system"/>
    <property type="evidence" value="ECO:0007669"/>
    <property type="project" value="UniProtKB-KW"/>
</dbReference>
<evidence type="ECO:0000256" key="12">
    <source>
        <dbReference type="SAM" id="Phobius"/>
    </source>
</evidence>
<evidence type="ECO:0000313" key="17">
    <source>
        <dbReference type="Proteomes" id="UP000023703"/>
    </source>
</evidence>
<dbReference type="PROSITE" id="PS00371">
    <property type="entry name" value="PTS_EIIA_TYPE_1_HIS"/>
    <property type="match status" value="1"/>
</dbReference>
<dbReference type="GO" id="GO:0008982">
    <property type="term" value="F:protein-N(PI)-phosphohistidine-sugar phosphotransferase activity"/>
    <property type="evidence" value="ECO:0007669"/>
    <property type="project" value="InterPro"/>
</dbReference>
<reference evidence="16 17" key="1">
    <citation type="journal article" date="2015" name="Int. J. Syst. Evol. Microbiol.">
        <title>Revisiting Corynebacterium glyciniphilum (ex Kubota et al., 1972) sp. nov., nom. rev., isolated from putrefied banana.</title>
        <authorList>
            <person name="Al-Dilaimi A."/>
            <person name="Bednarz H."/>
            <person name="Lomker A."/>
            <person name="Niehaus K."/>
            <person name="Kalinowski J."/>
            <person name="Ruckert C."/>
        </authorList>
    </citation>
    <scope>NUCLEOTIDE SEQUENCE [LARGE SCALE GENOMIC DNA]</scope>
    <source>
        <strain evidence="16">AJ 3170</strain>
    </source>
</reference>
<feature type="transmembrane region" description="Helical" evidence="12">
    <location>
        <begin position="370"/>
        <end position="390"/>
    </location>
</feature>
<dbReference type="eggNOG" id="COG1264">
    <property type="taxonomic scope" value="Bacteria"/>
</dbReference>
<gene>
    <name evidence="16" type="primary">bglF</name>
    <name evidence="16" type="ORF">CGLY_00400</name>
</gene>
<keyword evidence="17" id="KW-1185">Reference proteome</keyword>
<keyword evidence="8" id="KW-0418">Kinase</keyword>
<dbReference type="AlphaFoldDB" id="X5DHL2"/>
<dbReference type="EMBL" id="CP006842">
    <property type="protein sequence ID" value="AHW62528.1"/>
    <property type="molecule type" value="Genomic_DNA"/>
</dbReference>